<dbReference type="AlphaFoldDB" id="A0A938YCT3"/>
<evidence type="ECO:0000313" key="3">
    <source>
        <dbReference type="Proteomes" id="UP000663791"/>
    </source>
</evidence>
<accession>A0A938YCT3</accession>
<organism evidence="2 3">
    <name type="scientific">Nocardioides faecalis</name>
    <dbReference type="NCBI Taxonomy" id="2803858"/>
    <lineage>
        <taxon>Bacteria</taxon>
        <taxon>Bacillati</taxon>
        <taxon>Actinomycetota</taxon>
        <taxon>Actinomycetes</taxon>
        <taxon>Propionibacteriales</taxon>
        <taxon>Nocardioidaceae</taxon>
        <taxon>Nocardioides</taxon>
    </lineage>
</organism>
<sequence>MTNRVAGSTGTPGTPGTPGTAGTAGTTDNIARCVLEQLDVPDKIAAQRLISLDA</sequence>
<dbReference type="Proteomes" id="UP000663791">
    <property type="component" value="Unassembled WGS sequence"/>
</dbReference>
<proteinExistence type="predicted"/>
<comment type="caution">
    <text evidence="2">The sequence shown here is derived from an EMBL/GenBank/DDBJ whole genome shotgun (WGS) entry which is preliminary data.</text>
</comment>
<evidence type="ECO:0000313" key="2">
    <source>
        <dbReference type="EMBL" id="MBM9461646.1"/>
    </source>
</evidence>
<gene>
    <name evidence="2" type="ORF">JK386_17230</name>
</gene>
<name>A0A938YCT3_9ACTN</name>
<dbReference type="RefSeq" id="WP_205292967.1">
    <property type="nucleotide sequence ID" value="NZ_CP074406.1"/>
</dbReference>
<keyword evidence="3" id="KW-1185">Reference proteome</keyword>
<dbReference type="EMBL" id="JAERTX010000021">
    <property type="protein sequence ID" value="MBM9461646.1"/>
    <property type="molecule type" value="Genomic_DNA"/>
</dbReference>
<feature type="region of interest" description="Disordered" evidence="1">
    <location>
        <begin position="1"/>
        <end position="26"/>
    </location>
</feature>
<reference evidence="2" key="1">
    <citation type="submission" date="2021-01" db="EMBL/GenBank/DDBJ databases">
        <title>Novel species in genus Nocardioides.</title>
        <authorList>
            <person name="Zhang G."/>
        </authorList>
    </citation>
    <scope>NUCLEOTIDE SEQUENCE</scope>
    <source>
        <strain evidence="2">Zg-536</strain>
    </source>
</reference>
<protein>
    <submittedName>
        <fullName evidence="2">Uncharacterized protein</fullName>
    </submittedName>
</protein>
<evidence type="ECO:0000256" key="1">
    <source>
        <dbReference type="SAM" id="MobiDB-lite"/>
    </source>
</evidence>